<dbReference type="Proteomes" id="UP000075714">
    <property type="component" value="Unassembled WGS sequence"/>
</dbReference>
<evidence type="ECO:0000313" key="2">
    <source>
        <dbReference type="Proteomes" id="UP000075714"/>
    </source>
</evidence>
<keyword evidence="2" id="KW-1185">Reference proteome</keyword>
<accession>A0A150G7Z8</accession>
<dbReference type="EMBL" id="LSYV01000049">
    <property type="protein sequence ID" value="KXZ45972.1"/>
    <property type="molecule type" value="Genomic_DNA"/>
</dbReference>
<reference evidence="2" key="1">
    <citation type="journal article" date="2016" name="Nat. Commun.">
        <title>The Gonium pectorale genome demonstrates co-option of cell cycle regulation during the evolution of multicellularity.</title>
        <authorList>
            <person name="Hanschen E.R."/>
            <person name="Marriage T.N."/>
            <person name="Ferris P.J."/>
            <person name="Hamaji T."/>
            <person name="Toyoda A."/>
            <person name="Fujiyama A."/>
            <person name="Neme R."/>
            <person name="Noguchi H."/>
            <person name="Minakuchi Y."/>
            <person name="Suzuki M."/>
            <person name="Kawai-Toyooka H."/>
            <person name="Smith D.R."/>
            <person name="Sparks H."/>
            <person name="Anderson J."/>
            <person name="Bakaric R."/>
            <person name="Luria V."/>
            <person name="Karger A."/>
            <person name="Kirschner M.W."/>
            <person name="Durand P.M."/>
            <person name="Michod R.E."/>
            <person name="Nozaki H."/>
            <person name="Olson B.J."/>
        </authorList>
    </citation>
    <scope>NUCLEOTIDE SEQUENCE [LARGE SCALE GENOMIC DNA]</scope>
    <source>
        <strain evidence="2">NIES-2863</strain>
    </source>
</reference>
<comment type="caution">
    <text evidence="1">The sequence shown here is derived from an EMBL/GenBank/DDBJ whole genome shotgun (WGS) entry which is preliminary data.</text>
</comment>
<organism evidence="1 2">
    <name type="scientific">Gonium pectorale</name>
    <name type="common">Green alga</name>
    <dbReference type="NCBI Taxonomy" id="33097"/>
    <lineage>
        <taxon>Eukaryota</taxon>
        <taxon>Viridiplantae</taxon>
        <taxon>Chlorophyta</taxon>
        <taxon>core chlorophytes</taxon>
        <taxon>Chlorophyceae</taxon>
        <taxon>CS clade</taxon>
        <taxon>Chlamydomonadales</taxon>
        <taxon>Volvocaceae</taxon>
        <taxon>Gonium</taxon>
    </lineage>
</organism>
<gene>
    <name evidence="1" type="ORF">GPECTOR_48g404</name>
</gene>
<sequence>MVALMVVCCGEDSCKCNLGAECGDDTTKPCGPGLFCKAPDPEAAPDPDWSVQPKCLMLAAVLSGGLQRLTCPSVDASGTAPDLMPPLAPPGCPCNYTAHAAHNACPAGFLCSRQAVLAIPNDFYFEPGWQQMQAVCTPCLRGEYCPQGSVYAGQGNFACPEGSYCPTPAERHDCPGGAYCPPMSALPINCTFNE</sequence>
<evidence type="ECO:0000313" key="1">
    <source>
        <dbReference type="EMBL" id="KXZ45972.1"/>
    </source>
</evidence>
<proteinExistence type="predicted"/>
<protein>
    <submittedName>
        <fullName evidence="1">Uncharacterized protein</fullName>
    </submittedName>
</protein>
<dbReference type="AlphaFoldDB" id="A0A150G7Z8"/>
<dbReference type="OrthoDB" id="551610at2759"/>
<name>A0A150G7Z8_GONPE</name>